<keyword evidence="3" id="KW-1185">Reference proteome</keyword>
<gene>
    <name evidence="4" type="primary">LOC109131256</name>
</gene>
<proteinExistence type="predicted"/>
<protein>
    <submittedName>
        <fullName evidence="4">Uncharacterized protein LOC109131256</fullName>
    </submittedName>
</protein>
<organism evidence="3 4">
    <name type="scientific">Camelina sativa</name>
    <name type="common">False flax</name>
    <name type="synonym">Myagrum sativum</name>
    <dbReference type="NCBI Taxonomy" id="90675"/>
    <lineage>
        <taxon>Eukaryota</taxon>
        <taxon>Viridiplantae</taxon>
        <taxon>Streptophyta</taxon>
        <taxon>Embryophyta</taxon>
        <taxon>Tracheophyta</taxon>
        <taxon>Spermatophyta</taxon>
        <taxon>Magnoliopsida</taxon>
        <taxon>eudicotyledons</taxon>
        <taxon>Gunneridae</taxon>
        <taxon>Pentapetalae</taxon>
        <taxon>rosids</taxon>
        <taxon>malvids</taxon>
        <taxon>Brassicales</taxon>
        <taxon>Brassicaceae</taxon>
        <taxon>Camelineae</taxon>
        <taxon>Camelina</taxon>
    </lineage>
</organism>
<dbReference type="GeneID" id="109131256"/>
<feature type="compositionally biased region" description="Low complexity" evidence="1">
    <location>
        <begin position="228"/>
        <end position="247"/>
    </location>
</feature>
<dbReference type="Pfam" id="PF14223">
    <property type="entry name" value="Retrotran_gag_2"/>
    <property type="match status" value="1"/>
</dbReference>
<dbReference type="RefSeq" id="XP_019097505.1">
    <property type="nucleotide sequence ID" value="XM_019241960.1"/>
</dbReference>
<accession>A0ABM1RER7</accession>
<reference evidence="4" key="2">
    <citation type="submission" date="2025-08" db="UniProtKB">
        <authorList>
            <consortium name="RefSeq"/>
        </authorList>
    </citation>
    <scope>IDENTIFICATION</scope>
    <source>
        <tissue evidence="4">Leaf</tissue>
    </source>
</reference>
<evidence type="ECO:0000256" key="1">
    <source>
        <dbReference type="SAM" id="MobiDB-lite"/>
    </source>
</evidence>
<feature type="domain" description="Retrovirus-related Pol polyprotein from transposon TNT 1-94-like beta-barrel" evidence="2">
    <location>
        <begin position="317"/>
        <end position="391"/>
    </location>
</feature>
<dbReference type="InterPro" id="IPR054722">
    <property type="entry name" value="PolX-like_BBD"/>
</dbReference>
<dbReference type="PANTHER" id="PTHR47481:SF22">
    <property type="entry name" value="RETROTRANSPOSON GAG DOMAIN-CONTAINING PROTEIN"/>
    <property type="match status" value="1"/>
</dbReference>
<dbReference type="Proteomes" id="UP000694864">
    <property type="component" value="Chromosome 20"/>
</dbReference>
<evidence type="ECO:0000313" key="3">
    <source>
        <dbReference type="Proteomes" id="UP000694864"/>
    </source>
</evidence>
<feature type="region of interest" description="Disordered" evidence="1">
    <location>
        <begin position="228"/>
        <end position="274"/>
    </location>
</feature>
<feature type="compositionally biased region" description="Polar residues" evidence="1">
    <location>
        <begin position="248"/>
        <end position="258"/>
    </location>
</feature>
<sequence>MILPSSIPSLIFKSSSTDRLDSVYLLEKTTSAVLESSIPLKSPSVSSHVNEREWGFGGNGYLDGSTAAPPLTITTDGAVTTNPDYTHWQRQDQLIYSALLGAISVSVHIWEKLSSTYANPSRGHVQQTRQQITQWKKGSKSIDEYVQGFVTRFEQLALLGKPMDHDDQIEFIVDGLSEDYKQAVDQIQARDVTPSITEVHEKLLNYEIKLLTMVSPSSITPISANTASYRPSGSNNYNSNNNQNTYSRGQSRTNYRGNNHQHHHYQQRSDHSSRGYQGKFQICGIFGHSARRCLQLAQYSSSQPRANVAAASSSDPWLLHSGATHHVASDLANLSLHQPYNGGEAVVIGNDSGLPITHTCSTLLPSITHPLHLNNVLYVPLMQKNLISILHVFR</sequence>
<evidence type="ECO:0000313" key="4">
    <source>
        <dbReference type="RefSeq" id="XP_019097505.1"/>
    </source>
</evidence>
<evidence type="ECO:0000259" key="2">
    <source>
        <dbReference type="Pfam" id="PF22936"/>
    </source>
</evidence>
<reference evidence="3" key="1">
    <citation type="journal article" date="2014" name="Nat. Commun.">
        <title>The emerging biofuel crop Camelina sativa retains a highly undifferentiated hexaploid genome structure.</title>
        <authorList>
            <person name="Kagale S."/>
            <person name="Koh C."/>
            <person name="Nixon J."/>
            <person name="Bollina V."/>
            <person name="Clarke W.E."/>
            <person name="Tuteja R."/>
            <person name="Spillane C."/>
            <person name="Robinson S.J."/>
            <person name="Links M.G."/>
            <person name="Clarke C."/>
            <person name="Higgins E.E."/>
            <person name="Huebert T."/>
            <person name="Sharpe A.G."/>
            <person name="Parkin I.A."/>
        </authorList>
    </citation>
    <scope>NUCLEOTIDE SEQUENCE [LARGE SCALE GENOMIC DNA]</scope>
    <source>
        <strain evidence="3">cv. DH55</strain>
    </source>
</reference>
<name>A0ABM1RER7_CAMSA</name>
<dbReference type="Pfam" id="PF22936">
    <property type="entry name" value="Pol_BBD"/>
    <property type="match status" value="1"/>
</dbReference>
<dbReference type="PANTHER" id="PTHR47481">
    <property type="match status" value="1"/>
</dbReference>